<comment type="caution">
    <text evidence="3">The sequence shown here is derived from an EMBL/GenBank/DDBJ whole genome shotgun (WGS) entry which is preliminary data.</text>
</comment>
<evidence type="ECO:0000313" key="3">
    <source>
        <dbReference type="EMBL" id="GHD36429.1"/>
    </source>
</evidence>
<evidence type="ECO:0000256" key="1">
    <source>
        <dbReference type="SAM" id="MobiDB-lite"/>
    </source>
</evidence>
<dbReference type="PROSITE" id="PS51257">
    <property type="entry name" value="PROKAR_LIPOPROTEIN"/>
    <property type="match status" value="1"/>
</dbReference>
<evidence type="ECO:0000313" key="4">
    <source>
        <dbReference type="Proteomes" id="UP000610203"/>
    </source>
</evidence>
<keyword evidence="4" id="KW-1185">Reference proteome</keyword>
<feature type="chain" id="PRO_5045126834" evidence="2">
    <location>
        <begin position="19"/>
        <end position="486"/>
    </location>
</feature>
<gene>
    <name evidence="3" type="ORF">GCM10016272_23560</name>
</gene>
<keyword evidence="2" id="KW-0732">Signal</keyword>
<evidence type="ECO:0000256" key="2">
    <source>
        <dbReference type="SAM" id="SignalP"/>
    </source>
</evidence>
<dbReference type="RefSeq" id="WP_189586247.1">
    <property type="nucleotide sequence ID" value="NZ_BMZR01000006.1"/>
</dbReference>
<proteinExistence type="predicted"/>
<name>A0ABQ3GUI1_9GAMM</name>
<sequence>MKLFKLTALALASTLALAGCGDDNDNNTSSGNGNNTPEVPIKPPVDNSLSELEQAKEMIRTAKLFVSDNKAVTDAYEDVSDILTEKQDTRLGYTFDIPSDLKYYMEETDVSQLTAADITALANDEEFETALGNIALTPEKGFLATLSTDGKFTLTGSTKVNIEEYDYVYNPQTGLYDPVVDNKDVFTVAFDGFEDALISNTSTTNFNGSLGFKSIKIGTGTDAVSLSSNTKGATVSGQFSDKVVVNDEFDINDANREGITLEKAVIKLSSLKLTANDSVIEAKDFEFAALDVSKKLADNSLVVRTIPYKLAITGKMTKQKPETDVTITLNATANDADIKNFLIATDTGNVEETANKYIGMEIVLAIKGKVTKEGATTIPLDFQANLKRTARNVIELQGLTASVEGKKLFVTGKSSLDNNYDVISTQFTVEQNKASIKLNVDANGDFIKDNMGKLGDIMVNGKDYGDLMDNDGKVTAKFTDDSLIIL</sequence>
<dbReference type="EMBL" id="BMZR01000006">
    <property type="protein sequence ID" value="GHD36429.1"/>
    <property type="molecule type" value="Genomic_DNA"/>
</dbReference>
<feature type="signal peptide" evidence="2">
    <location>
        <begin position="1"/>
        <end position="18"/>
    </location>
</feature>
<reference evidence="4" key="1">
    <citation type="journal article" date="2019" name="Int. J. Syst. Evol. Microbiol.">
        <title>The Global Catalogue of Microorganisms (GCM) 10K type strain sequencing project: providing services to taxonomists for standard genome sequencing and annotation.</title>
        <authorList>
            <consortium name="The Broad Institute Genomics Platform"/>
            <consortium name="The Broad Institute Genome Sequencing Center for Infectious Disease"/>
            <person name="Wu L."/>
            <person name="Ma J."/>
        </authorList>
    </citation>
    <scope>NUCLEOTIDE SEQUENCE [LARGE SCALE GENOMIC DNA]</scope>
    <source>
        <strain evidence="4">KCTC 42280</strain>
    </source>
</reference>
<accession>A0ABQ3GUI1</accession>
<protein>
    <submittedName>
        <fullName evidence="3">Uncharacterized protein</fullName>
    </submittedName>
</protein>
<dbReference type="Proteomes" id="UP000610203">
    <property type="component" value="Unassembled WGS sequence"/>
</dbReference>
<feature type="region of interest" description="Disordered" evidence="1">
    <location>
        <begin position="26"/>
        <end position="46"/>
    </location>
</feature>
<organism evidence="3 4">
    <name type="scientific">Psychrobacter glaciei</name>
    <dbReference type="NCBI Taxonomy" id="619771"/>
    <lineage>
        <taxon>Bacteria</taxon>
        <taxon>Pseudomonadati</taxon>
        <taxon>Pseudomonadota</taxon>
        <taxon>Gammaproteobacteria</taxon>
        <taxon>Moraxellales</taxon>
        <taxon>Moraxellaceae</taxon>
        <taxon>Psychrobacter</taxon>
    </lineage>
</organism>
<feature type="compositionally biased region" description="Low complexity" evidence="1">
    <location>
        <begin position="26"/>
        <end position="36"/>
    </location>
</feature>